<dbReference type="AlphaFoldDB" id="A0AAJ2C176"/>
<organism evidence="2 5">
    <name type="scientific">Acidovorax delafieldii</name>
    <name type="common">Pseudomonas delafieldii</name>
    <dbReference type="NCBI Taxonomy" id="47920"/>
    <lineage>
        <taxon>Bacteria</taxon>
        <taxon>Pseudomonadati</taxon>
        <taxon>Pseudomonadota</taxon>
        <taxon>Betaproteobacteria</taxon>
        <taxon>Burkholderiales</taxon>
        <taxon>Comamonadaceae</taxon>
        <taxon>Acidovorax</taxon>
    </lineage>
</organism>
<dbReference type="RefSeq" id="WP_209818050.1">
    <property type="nucleotide sequence ID" value="NZ_JAVDTL010000005.1"/>
</dbReference>
<dbReference type="Proteomes" id="UP001253458">
    <property type="component" value="Unassembled WGS sequence"/>
</dbReference>
<dbReference type="EMBL" id="JAVDTL010000005">
    <property type="protein sequence ID" value="MDR6768207.1"/>
    <property type="molecule type" value="Genomic_DNA"/>
</dbReference>
<proteinExistence type="inferred from homology"/>
<dbReference type="SUPFAM" id="SSF51735">
    <property type="entry name" value="NAD(P)-binding Rossmann-fold domains"/>
    <property type="match status" value="1"/>
</dbReference>
<dbReference type="Proteomes" id="UP001249076">
    <property type="component" value="Unassembled WGS sequence"/>
</dbReference>
<dbReference type="InterPro" id="IPR050259">
    <property type="entry name" value="SDR"/>
</dbReference>
<keyword evidence="4" id="KW-1185">Reference proteome</keyword>
<dbReference type="PRINTS" id="PR00080">
    <property type="entry name" value="SDRFAMILY"/>
</dbReference>
<dbReference type="EMBL" id="JAVDTS010000003">
    <property type="protein sequence ID" value="MDR6837763.1"/>
    <property type="molecule type" value="Genomic_DNA"/>
</dbReference>
<evidence type="ECO:0000313" key="5">
    <source>
        <dbReference type="Proteomes" id="UP001253458"/>
    </source>
</evidence>
<comment type="similarity">
    <text evidence="1">Belongs to the short-chain dehydrogenases/reductases (SDR) family.</text>
</comment>
<dbReference type="Pfam" id="PF13561">
    <property type="entry name" value="adh_short_C2"/>
    <property type="match status" value="1"/>
</dbReference>
<evidence type="ECO:0000313" key="4">
    <source>
        <dbReference type="Proteomes" id="UP001249076"/>
    </source>
</evidence>
<reference evidence="2 4" key="1">
    <citation type="submission" date="2023-07" db="EMBL/GenBank/DDBJ databases">
        <title>Sorghum-associated microbial communities from plants grown in Nebraska, USA.</title>
        <authorList>
            <person name="Schachtman D."/>
        </authorList>
    </citation>
    <scope>NUCLEOTIDE SEQUENCE</scope>
    <source>
        <strain evidence="3 4">BE105</strain>
        <strain evidence="2">BE69</strain>
    </source>
</reference>
<sequence>MAAGKKVALVTAGASGVGTAVARKLVEDGFQIGMLSATAEGESLAAELGGIGVTGSNTVQEDLQRLVERVMARWGRIDVLVNSAGHSPQAPLLHLSDERWLSGMNTHLLNVIRPSRLVVPIMQQQRGGSIINISSAWPVGPSALFPASSMMRAGLSSFTRIFVDSFSHHNVRMNNILPGWVDEGAEWEEVRSGIPLQRYGKVEEVAATAAFLASQGAAYITGQTLWVDGGLMRSH</sequence>
<protein>
    <submittedName>
        <fullName evidence="2">NAD(P)-dependent dehydrogenase (Short-subunit alcohol dehydrogenase family)</fullName>
    </submittedName>
</protein>
<evidence type="ECO:0000313" key="3">
    <source>
        <dbReference type="EMBL" id="MDR6837763.1"/>
    </source>
</evidence>
<comment type="caution">
    <text evidence="2">The sequence shown here is derived from an EMBL/GenBank/DDBJ whole genome shotgun (WGS) entry which is preliminary data.</text>
</comment>
<evidence type="ECO:0000313" key="2">
    <source>
        <dbReference type="EMBL" id="MDR6768207.1"/>
    </source>
</evidence>
<evidence type="ECO:0000256" key="1">
    <source>
        <dbReference type="ARBA" id="ARBA00006484"/>
    </source>
</evidence>
<dbReference type="Gene3D" id="3.40.50.720">
    <property type="entry name" value="NAD(P)-binding Rossmann-like Domain"/>
    <property type="match status" value="1"/>
</dbReference>
<dbReference type="PANTHER" id="PTHR42879:SF6">
    <property type="entry name" value="NADPH-DEPENDENT REDUCTASE BACG"/>
    <property type="match status" value="1"/>
</dbReference>
<dbReference type="PANTHER" id="PTHR42879">
    <property type="entry name" value="3-OXOACYL-(ACYL-CARRIER-PROTEIN) REDUCTASE"/>
    <property type="match status" value="1"/>
</dbReference>
<gene>
    <name evidence="2" type="ORF">J2W88_003509</name>
    <name evidence="3" type="ORF">J2W93_002601</name>
</gene>
<dbReference type="InterPro" id="IPR036291">
    <property type="entry name" value="NAD(P)-bd_dom_sf"/>
</dbReference>
<accession>A0AAJ2C176</accession>
<dbReference type="PRINTS" id="PR00081">
    <property type="entry name" value="GDHRDH"/>
</dbReference>
<dbReference type="InterPro" id="IPR002347">
    <property type="entry name" value="SDR_fam"/>
</dbReference>
<name>A0AAJ2C176_ACIDE</name>